<evidence type="ECO:0000256" key="2">
    <source>
        <dbReference type="ARBA" id="ARBA00022630"/>
    </source>
</evidence>
<dbReference type="InterPro" id="IPR036188">
    <property type="entry name" value="FAD/NAD-bd_sf"/>
</dbReference>
<dbReference type="GO" id="GO:0008202">
    <property type="term" value="P:steroid metabolic process"/>
    <property type="evidence" value="ECO:0007669"/>
    <property type="project" value="UniProtKB-ARBA"/>
</dbReference>
<feature type="binding site" evidence="13">
    <location>
        <position position="50"/>
    </location>
    <ligand>
        <name>FAD</name>
        <dbReference type="ChEBI" id="CHEBI:57692"/>
    </ligand>
</feature>
<dbReference type="Gene3D" id="3.50.50.60">
    <property type="entry name" value="FAD/NAD(P)-binding domain"/>
    <property type="match status" value="2"/>
</dbReference>
<evidence type="ECO:0000313" key="10">
    <source>
        <dbReference type="EMBL" id="ABV59992.1"/>
    </source>
</evidence>
<reference evidence="10" key="2">
    <citation type="journal article" date="2008" name="Appl. Environ. Microbiol.">
        <title>Cholest-4-en-3-one-delta 1-dehydrogenase, a flavoprotein catalyzing the second step in anoxic cholesterol metabolism.</title>
        <authorList>
            <person name="Chiang Y.R."/>
            <person name="Ismail W."/>
            <person name="Gallien S."/>
            <person name="Heintz D."/>
            <person name="Van Dorsselaer A."/>
            <person name="Fuchs G."/>
        </authorList>
    </citation>
    <scope>NUCLEOTIDE SEQUENCE</scope>
    <source>
        <strain evidence="10">Chol-1ST</strain>
    </source>
</reference>
<dbReference type="SUPFAM" id="SSF56425">
    <property type="entry name" value="Succinate dehydrogenase/fumarate reductase flavoprotein, catalytic domain"/>
    <property type="match status" value="1"/>
</dbReference>
<reference evidence="13" key="4">
    <citation type="journal article" date="2023" name="Biochemistry">
        <title>Structure, Mutagenesis, and QM:MM Modeling of 3-Ketosteroid &lt;sup&gt;1&lt;/sup&gt;-Dehydrogenase from &lt;i&gt;Sterolibacterium denitrificans&lt;/i&gt;The Role of a New Putative Membrane-Associated Domain and Proton-Relay System in Catalysis.</title>
        <authorList>
            <person name="Wojcik P."/>
            <person name="Glanowski M."/>
            <person name="Mrugala B."/>
            <person name="Procner M."/>
            <person name="Zastawny O."/>
            <person name="Flejszar M."/>
            <person name="Kurpiewska K."/>
            <person name="Niedzialkowska E."/>
            <person name="Minor W."/>
            <person name="Oszajca M."/>
            <person name="Bojarski A.J."/>
            <person name="Wojtkiewicz A.M."/>
            <person name="Szaleniec M."/>
        </authorList>
    </citation>
    <scope>X-RAY CRYSTALLOGRAPHY (1.84 ANGSTROMS) IN COMPLEX WITH FAD</scope>
</reference>
<dbReference type="InterPro" id="IPR003953">
    <property type="entry name" value="FAD-dep_OxRdtase_2_FAD-bd"/>
</dbReference>
<evidence type="ECO:0000256" key="1">
    <source>
        <dbReference type="ARBA" id="ARBA00001974"/>
    </source>
</evidence>
<name>A9XWD7_9PROT</name>
<keyword evidence="12" id="KW-1185">Reference proteome</keyword>
<dbReference type="PANTHER" id="PTHR43400">
    <property type="entry name" value="FUMARATE REDUCTASE"/>
    <property type="match status" value="1"/>
</dbReference>
<feature type="binding site" evidence="13">
    <location>
        <position position="302"/>
    </location>
    <ligand>
        <name>FAD</name>
        <dbReference type="ChEBI" id="CHEBI:57692"/>
    </ligand>
</feature>
<dbReference type="Pfam" id="PF00890">
    <property type="entry name" value="FAD_binding_2"/>
    <property type="match status" value="1"/>
</dbReference>
<dbReference type="InterPro" id="IPR027477">
    <property type="entry name" value="Succ_DH/fumarate_Rdtase_cat_sf"/>
</dbReference>
<feature type="binding site" evidence="13">
    <location>
        <position position="233"/>
    </location>
    <ligand>
        <name>FAD</name>
        <dbReference type="ChEBI" id="CHEBI:57692"/>
    </ligand>
</feature>
<dbReference type="BioCyc" id="MetaCyc:MONOMER-21199"/>
<evidence type="ECO:0000313" key="11">
    <source>
        <dbReference type="EMBL" id="SMB22076.1"/>
    </source>
</evidence>
<dbReference type="GO" id="GO:0047571">
    <property type="term" value="F:3-oxosteroid 1-dehydrogenase activity"/>
    <property type="evidence" value="ECO:0007669"/>
    <property type="project" value="UniProtKB-EC"/>
</dbReference>
<feature type="binding site" evidence="13">
    <location>
        <position position="46"/>
    </location>
    <ligand>
        <name>FAD</name>
        <dbReference type="ChEBI" id="CHEBI:57692"/>
    </ligand>
</feature>
<evidence type="ECO:0000256" key="7">
    <source>
        <dbReference type="ARBA" id="ARBA00066536"/>
    </source>
</evidence>
<evidence type="ECO:0000256" key="6">
    <source>
        <dbReference type="ARBA" id="ARBA00061147"/>
    </source>
</evidence>
<evidence type="ECO:0000313" key="12">
    <source>
        <dbReference type="Proteomes" id="UP000242886"/>
    </source>
</evidence>
<feature type="domain" description="FAD-dependent oxidoreductase 2 FAD-binding" evidence="9">
    <location>
        <begin position="9"/>
        <end position="543"/>
    </location>
</feature>
<feature type="binding site" evidence="13">
    <location>
        <position position="526"/>
    </location>
    <ligand>
        <name>FAD</name>
        <dbReference type="ChEBI" id="CHEBI:57692"/>
    </ligand>
</feature>
<keyword evidence="4 11" id="KW-0560">Oxidoreductase</keyword>
<dbReference type="PDB" id="7P18">
    <property type="method" value="X-ray"/>
    <property type="resolution" value="1.84 A"/>
    <property type="chains" value="A/B=1-561"/>
</dbReference>
<evidence type="ECO:0000259" key="9">
    <source>
        <dbReference type="Pfam" id="PF00890"/>
    </source>
</evidence>
<dbReference type="PANTHER" id="PTHR43400:SF10">
    <property type="entry name" value="3-OXOSTEROID 1-DEHYDROGENASE"/>
    <property type="match status" value="1"/>
</dbReference>
<comment type="similarity">
    <text evidence="6">Belongs to the FAD-dependent oxidoreductase 2 family. 3-oxosteroid dehydrogenase subfamily.</text>
</comment>
<comment type="cofactor">
    <cofactor evidence="1">
        <name>FAD</name>
        <dbReference type="ChEBI" id="CHEBI:57692"/>
    </cofactor>
</comment>
<sequence>MSIETNTYDVIVVGSGAGAMLAAARAHDLGLSVLVVEKSDKYGGTSAVSGGAVWIPNNSQMQIKDSFDEALTYLKAATQGLVAEDRLLAYLESAPQMVEYINANMTLQYFPCHRYPDYYQHLPGAKPGGRTMEPMLFDAALLGDEFANLRMAYTGTLLMGKASMTATEAHVMLAKEPGWMLQVIKSLGRYYLDLPWRLKSRHDRKRGLGNAMAAGLRHALLERKVPLWLNTPFESLITEGAENKRVTGIVVKRNGQTLQLTARRGVVLGAGGFERNQQMREQYLPKPTNAAWSATPPHNTGDTIRAAMDIGARAELMDWAWWVPSIHVPGEAAQTGLFAERNLPGCIVVNGKGQRFINEASPYLEFGAAMYENHARSGSAVPAWLIFDGKFRYNYPMGPLMPGQIQPDRKAWLGKVYWRDDTLEGLAKQIGVDAAGLKQSVELNNQYAQDGKDREFDKGGNVFDRYYGDYNVKPNPCLAPIGKPPYYAMRVDAGDIGTKGGLLTDKDARVLDESDRPIEGLYCIGNNSASVMGKAYPGAGGTLGPAMTFGFRAANHIAASK</sequence>
<feature type="binding site" evidence="13">
    <location>
        <position position="37"/>
    </location>
    <ligand>
        <name>FAD</name>
        <dbReference type="ChEBI" id="CHEBI:57692"/>
    </ligand>
</feature>
<evidence type="ECO:0000256" key="4">
    <source>
        <dbReference type="ARBA" id="ARBA00023002"/>
    </source>
</evidence>
<gene>
    <name evidence="10" type="primary">acmB</name>
    <name evidence="11" type="ORF">SDENCHOL_10486</name>
</gene>
<feature type="binding site" evidence="13">
    <location>
        <position position="52"/>
    </location>
    <ligand>
        <name>FAD</name>
        <dbReference type="ChEBI" id="CHEBI:57692"/>
    </ligand>
</feature>
<dbReference type="EC" id="1.3.99.4" evidence="7"/>
<dbReference type="Gene3D" id="3.90.700.10">
    <property type="entry name" value="Succinate dehydrogenase/fumarate reductase flavoprotein, catalytic domain"/>
    <property type="match status" value="1"/>
</dbReference>
<dbReference type="InterPro" id="IPR050315">
    <property type="entry name" value="FAD-oxidoreductase_2"/>
</dbReference>
<keyword evidence="2 13" id="KW-0285">Flavoprotein</keyword>
<dbReference type="AlphaFoldDB" id="A9XWD7"/>
<dbReference type="RefSeq" id="WP_154715887.1">
    <property type="nucleotide sequence ID" value="NZ_LT837803.1"/>
</dbReference>
<keyword evidence="13" id="KW-0002">3D-structure</keyword>
<feature type="binding site" evidence="13">
    <location>
        <position position="542"/>
    </location>
    <ligand>
        <name>FAD</name>
        <dbReference type="ChEBI" id="CHEBI:57692"/>
    </ligand>
</feature>
<dbReference type="Proteomes" id="UP000242886">
    <property type="component" value="Chromosome SDENCHOL"/>
</dbReference>
<evidence type="ECO:0000256" key="3">
    <source>
        <dbReference type="ARBA" id="ARBA00022827"/>
    </source>
</evidence>
<organism evidence="10">
    <name type="scientific">Sterolibacterium denitrificans</name>
    <dbReference type="NCBI Taxonomy" id="157592"/>
    <lineage>
        <taxon>Bacteria</taxon>
        <taxon>Pseudomonadati</taxon>
        <taxon>Pseudomonadota</taxon>
        <taxon>Betaproteobacteria</taxon>
        <taxon>Nitrosomonadales</taxon>
        <taxon>Sterolibacteriaceae</taxon>
        <taxon>Sterolibacterium</taxon>
    </lineage>
</organism>
<dbReference type="EMBL" id="LT837803">
    <property type="protein sequence ID" value="SMB22076.1"/>
    <property type="molecule type" value="Genomic_DNA"/>
</dbReference>
<dbReference type="GO" id="GO:0000166">
    <property type="term" value="F:nucleotide binding"/>
    <property type="evidence" value="ECO:0007669"/>
    <property type="project" value="UniProtKB-KW"/>
</dbReference>
<feature type="binding site" evidence="13">
    <location>
        <position position="45"/>
    </location>
    <ligand>
        <name>FAD</name>
        <dbReference type="ChEBI" id="CHEBI:57692"/>
    </ligand>
</feature>
<dbReference type="EMBL" id="EU004090">
    <property type="protein sequence ID" value="ABV59992.1"/>
    <property type="molecule type" value="Genomic_DNA"/>
</dbReference>
<feature type="binding site" evidence="13">
    <location>
        <position position="299"/>
    </location>
    <ligand>
        <name>FAD</name>
        <dbReference type="ChEBI" id="CHEBI:57692"/>
    </ligand>
</feature>
<keyword evidence="3 13" id="KW-0274">FAD</keyword>
<dbReference type="SUPFAM" id="SSF51905">
    <property type="entry name" value="FAD/NAD(P)-binding domain"/>
    <property type="match status" value="1"/>
</dbReference>
<evidence type="ECO:0000256" key="5">
    <source>
        <dbReference type="ARBA" id="ARBA00051951"/>
    </source>
</evidence>
<reference evidence="11" key="3">
    <citation type="submission" date="2017-03" db="EMBL/GenBank/DDBJ databases">
        <authorList>
            <consortium name="AG Boll"/>
        </authorList>
    </citation>
    <scope>NUCLEOTIDE SEQUENCE [LARGE SCALE GENOMIC DNA]</scope>
    <source>
        <strain evidence="11">Chol</strain>
    </source>
</reference>
<dbReference type="SMR" id="A9XWD7"/>
<comment type="catalytic activity">
    <reaction evidence="5">
        <text>a 3-oxosteroid + A = a 3-oxo-Delta(1)-steroid + AH2</text>
        <dbReference type="Rhea" id="RHEA:13329"/>
        <dbReference type="ChEBI" id="CHEBI:13193"/>
        <dbReference type="ChEBI" id="CHEBI:17499"/>
        <dbReference type="ChEBI" id="CHEBI:20156"/>
        <dbReference type="ChEBI" id="CHEBI:47788"/>
        <dbReference type="EC" id="1.3.99.4"/>
    </reaction>
</comment>
<protein>
    <recommendedName>
        <fullName evidence="8">3-oxosteroid 1-dehydrogenase</fullName>
        <ecNumber evidence="7">1.3.99.4</ecNumber>
    </recommendedName>
</protein>
<accession>A9XWD7</accession>
<dbReference type="FunFam" id="3.50.50.60:FF:000208">
    <property type="entry name" value="3-ketosteroid dehydrogenase"/>
    <property type="match status" value="1"/>
</dbReference>
<evidence type="ECO:0007829" key="13">
    <source>
        <dbReference type="PDB" id="7P18"/>
    </source>
</evidence>
<evidence type="ECO:0000256" key="8">
    <source>
        <dbReference type="ARBA" id="ARBA00069709"/>
    </source>
</evidence>
<reference evidence="10" key="1">
    <citation type="submission" date="2007-06" db="EMBL/GenBank/DDBJ databases">
        <authorList>
            <person name="Chiang Y.-R."/>
            <person name="Ismail W."/>
            <person name="Fuchs G."/>
        </authorList>
    </citation>
    <scope>NUCLEOTIDE SEQUENCE</scope>
    <source>
        <strain evidence="10">Chol-1ST</strain>
    </source>
</reference>
<proteinExistence type="evidence at protein level"/>
<feature type="binding site" evidence="13">
    <location>
        <position position="543"/>
    </location>
    <ligand>
        <name>FAD</name>
        <dbReference type="ChEBI" id="CHEBI:57692"/>
    </ligand>
</feature>
<keyword evidence="13" id="KW-0547">Nucleotide-binding</keyword>